<dbReference type="GeneID" id="60325416"/>
<sequence length="78" mass="8433">MSLRILAHHGLNRPDDPTIAQQVEALVGRQIDAILNDPEAGLPVALYGLAWETAMTVEHLVELFVARPLLGLLARAVA</sequence>
<reference evidence="2" key="1">
    <citation type="submission" date="2017-06" db="EMBL/GenBank/DDBJ databases">
        <authorList>
            <person name="Kim H.J."/>
            <person name="Triplett B.A."/>
        </authorList>
    </citation>
    <scope>NUCLEOTIDE SEQUENCE [LARGE SCALE GENOMIC DNA]</scope>
</reference>
<gene>
    <name evidence="1" type="primary">49</name>
    <name evidence="1" type="ORF">SEA_SIRPHILIP_49</name>
</gene>
<dbReference type="RefSeq" id="YP_009953933.1">
    <property type="nucleotide sequence ID" value="NC_051627.1"/>
</dbReference>
<evidence type="ECO:0000313" key="2">
    <source>
        <dbReference type="Proteomes" id="UP000224266"/>
    </source>
</evidence>
<evidence type="ECO:0000313" key="1">
    <source>
        <dbReference type="EMBL" id="ASR85251.1"/>
    </source>
</evidence>
<organism evidence="1 2">
    <name type="scientific">Mycobacterium phage SirPhilip</name>
    <dbReference type="NCBI Taxonomy" id="2015824"/>
    <lineage>
        <taxon>Viruses</taxon>
        <taxon>Duplodnaviria</taxon>
        <taxon>Heunggongvirae</taxon>
        <taxon>Uroviricota</taxon>
        <taxon>Caudoviricetes</taxon>
        <taxon>Weiservirinae</taxon>
        <taxon>Anayavirus</taxon>
        <taxon>Anayavirus sirphilip</taxon>
    </lineage>
</organism>
<dbReference type="EMBL" id="MF324911">
    <property type="protein sequence ID" value="ASR85251.1"/>
    <property type="molecule type" value="Genomic_DNA"/>
</dbReference>
<accession>A0A222ZM49</accession>
<dbReference type="Proteomes" id="UP000224266">
    <property type="component" value="Segment"/>
</dbReference>
<protein>
    <submittedName>
        <fullName evidence="1">Uncharacterized protein</fullName>
    </submittedName>
</protein>
<proteinExistence type="predicted"/>
<dbReference type="KEGG" id="vg:60325416"/>
<keyword evidence="2" id="KW-1185">Reference proteome</keyword>
<name>A0A222ZM49_9CAUD</name>